<evidence type="ECO:0000256" key="4">
    <source>
        <dbReference type="ARBA" id="ARBA00022870"/>
    </source>
</evidence>
<keyword evidence="6 10" id="KW-1133">Transmembrane helix</keyword>
<comment type="subunit">
    <text evidence="10">Homomultimer. Interacts with envelope E protein in the budding compartment of the host cell, which is located between endoplasmic reticulum and the Golgi complex. Forms a complex with HE and S proteins. Interacts with nucleocapsid N protein. This interaction probably participates in RNA packaging into the virus.</text>
</comment>
<comment type="subcellular location">
    <subcellularLocation>
        <location evidence="10">Host Golgi apparatus membrane</location>
        <topology evidence="10">Multi-pass membrane protein</topology>
    </subcellularLocation>
    <subcellularLocation>
        <location evidence="10">Virion membrane</location>
        <topology evidence="10">Multi-pass membrane protein</topology>
    </subcellularLocation>
</comment>
<sequence>MSNSTDGVVLSMMNSFNNWTIFLGVFLLFFGLLLQYGYLHRSFVLYLFKLLLLLLIWPITMTLCVWNFVFQTTSAALGFNICLFVLALFMLIWYLFQSIRLFLRTYSFWSFNPESYGLFNFKYGKGHHKFMPCDGPRPYFCLIMRDYSIFVDGYKLVRVGDFDQMPQYCRVHVPGTTFMYKKIRGVKLGDGYGVVLYEKNSYVQKRELDKPSSLLID</sequence>
<feature type="transmembrane region" description="Helical" evidence="10">
    <location>
        <begin position="20"/>
        <end position="39"/>
    </location>
</feature>
<feature type="transmembrane region" description="Helical" evidence="10">
    <location>
        <begin position="46"/>
        <end position="69"/>
    </location>
</feature>
<evidence type="ECO:0000256" key="2">
    <source>
        <dbReference type="ARBA" id="ARBA00022812"/>
    </source>
</evidence>
<evidence type="ECO:0000256" key="5">
    <source>
        <dbReference type="ARBA" id="ARBA00022879"/>
    </source>
</evidence>
<accession>A0A2P1GNI6</accession>
<evidence type="ECO:0000256" key="7">
    <source>
        <dbReference type="ARBA" id="ARBA00023136"/>
    </source>
</evidence>
<dbReference type="Pfam" id="PF01635">
    <property type="entry name" value="CoV_M"/>
    <property type="match status" value="1"/>
</dbReference>
<comment type="function">
    <text evidence="10">Component of the viral envelope that plays a central role in virus morphogenesis and assembly via its interactions with other viral proteins.</text>
</comment>
<keyword evidence="9 10" id="KW-0468">Viral matrix protein</keyword>
<organism evidence="11">
    <name type="scientific">Guangdong chinese water skink coronavirus</name>
    <dbReference type="NCBI Taxonomy" id="2116470"/>
    <lineage>
        <taxon>Viruses</taxon>
        <taxon>Riboviria</taxon>
        <taxon>Orthornavirae</taxon>
        <taxon>Pisuviricota</taxon>
        <taxon>Pisoniviricetes</taxon>
        <taxon>Nidovirales</taxon>
        <taxon>Cornidovirineae</taxon>
        <taxon>Coronaviridae</taxon>
    </lineage>
</organism>
<keyword evidence="8" id="KW-0325">Glycoprotein</keyword>
<evidence type="ECO:0000256" key="6">
    <source>
        <dbReference type="ARBA" id="ARBA00022989"/>
    </source>
</evidence>
<protein>
    <recommendedName>
        <fullName evidence="10">Membrane protein</fullName>
        <shortName evidence="10">M protein</shortName>
    </recommendedName>
    <alternativeName>
        <fullName evidence="10">E1 glycoprotein</fullName>
    </alternativeName>
    <alternativeName>
        <fullName evidence="10">Matrix glycoprotein</fullName>
    </alternativeName>
    <alternativeName>
        <fullName evidence="10">Membrane glycoprotein</fullName>
    </alternativeName>
</protein>
<keyword evidence="5 10" id="KW-0261">Viral envelope protein</keyword>
<dbReference type="InterPro" id="IPR002574">
    <property type="entry name" value="M_CoV"/>
</dbReference>
<evidence type="ECO:0000256" key="8">
    <source>
        <dbReference type="ARBA" id="ARBA00023180"/>
    </source>
</evidence>
<dbReference type="GO" id="GO:0019031">
    <property type="term" value="C:viral envelope"/>
    <property type="evidence" value="ECO:0007669"/>
    <property type="project" value="UniProtKB-KW"/>
</dbReference>
<keyword evidence="2 10" id="KW-1040">Host Golgi apparatus</keyword>
<evidence type="ECO:0000256" key="3">
    <source>
        <dbReference type="ARBA" id="ARBA00022844"/>
    </source>
</evidence>
<evidence type="ECO:0000256" key="9">
    <source>
        <dbReference type="ARBA" id="ARBA00023311"/>
    </source>
</evidence>
<dbReference type="PROSITE" id="PS51927">
    <property type="entry name" value="COV_M"/>
    <property type="match status" value="1"/>
</dbReference>
<keyword evidence="3 10" id="KW-0946">Virion</keyword>
<dbReference type="EMBL" id="MG600026">
    <property type="protein sequence ID" value="AVM87576.1"/>
    <property type="molecule type" value="Genomic_RNA"/>
</dbReference>
<keyword evidence="4 10" id="KW-1043">Host membrane</keyword>
<keyword evidence="1 10" id="KW-0812">Transmembrane</keyword>
<evidence type="ECO:0000256" key="1">
    <source>
        <dbReference type="ARBA" id="ARBA00022692"/>
    </source>
</evidence>
<name>A0A2P1GNI6_9NIDO</name>
<keyword evidence="7 10" id="KW-0472">Membrane</keyword>
<evidence type="ECO:0000313" key="11">
    <source>
        <dbReference type="EMBL" id="AVM87576.1"/>
    </source>
</evidence>
<proteinExistence type="predicted"/>
<dbReference type="GO" id="GO:0055036">
    <property type="term" value="C:virion membrane"/>
    <property type="evidence" value="ECO:0007669"/>
    <property type="project" value="UniProtKB-SubCell"/>
</dbReference>
<feature type="transmembrane region" description="Helical" evidence="10">
    <location>
        <begin position="75"/>
        <end position="96"/>
    </location>
</feature>
<gene>
    <name evidence="10" type="primary">M</name>
</gene>
<dbReference type="GO" id="GO:0044178">
    <property type="term" value="C:host cell Golgi membrane"/>
    <property type="evidence" value="ECO:0007669"/>
    <property type="project" value="UniProtKB-SubCell"/>
</dbReference>
<dbReference type="GO" id="GO:0016020">
    <property type="term" value="C:membrane"/>
    <property type="evidence" value="ECO:0007669"/>
    <property type="project" value="InterPro"/>
</dbReference>
<reference evidence="11" key="1">
    <citation type="journal article" date="2018" name="Nature">
        <title>The evolutionary history of vertebrate RNA viruses.</title>
        <authorList>
            <person name="Shi M."/>
            <person name="Lin X.D."/>
            <person name="Chen X."/>
            <person name="Tian J.H."/>
            <person name="Chen L.J."/>
            <person name="Li K."/>
            <person name="Wang W."/>
            <person name="Eden J.S."/>
            <person name="Shen J.J."/>
            <person name="Liu L."/>
            <person name="Holmes E.C."/>
            <person name="Zhang Y.Z."/>
        </authorList>
    </citation>
    <scope>NUCLEOTIDE SEQUENCE</scope>
    <source>
        <strain evidence="11">ZGLXR118981</strain>
    </source>
</reference>
<dbReference type="GO" id="GO:0039660">
    <property type="term" value="F:structural constituent of virion"/>
    <property type="evidence" value="ECO:0007669"/>
    <property type="project" value="UniProtKB-KW"/>
</dbReference>
<evidence type="ECO:0000256" key="10">
    <source>
        <dbReference type="RuleBase" id="RU363118"/>
    </source>
</evidence>